<dbReference type="OrthoDB" id="511540at2"/>
<name>Q7VBK5_PROMA</name>
<dbReference type="HOGENOM" id="CLU_099414_1_0_3"/>
<protein>
    <submittedName>
        <fullName evidence="1">Uncharacterized membrane protein</fullName>
    </submittedName>
</protein>
<sequence>MSLRIPIAAFALGAGFFFSSIPSISETSSSEEFRVLAKDEIGLSLNSVEKYLSDGDEFFARGDFDKARKKFDKAREMSKLLLGFYRDLGNSFKGIDARIPREMDSNSRKVLSLISRANLKLAILFRKTNRPELAVPLLVEVVRISSPANLEGQEAYQTLVELGFVNTTYRGARKRL</sequence>
<dbReference type="RefSeq" id="WP_011125239.1">
    <property type="nucleotide sequence ID" value="NC_005042.1"/>
</dbReference>
<dbReference type="PATRIC" id="fig|167539.5.peg.1137"/>
<proteinExistence type="predicted"/>
<keyword evidence="2" id="KW-1185">Reference proteome</keyword>
<dbReference type="SUPFAM" id="SSF48452">
    <property type="entry name" value="TPR-like"/>
    <property type="match status" value="1"/>
</dbReference>
<evidence type="ECO:0000313" key="1">
    <source>
        <dbReference type="EMBL" id="AAQ00132.1"/>
    </source>
</evidence>
<evidence type="ECO:0000313" key="2">
    <source>
        <dbReference type="Proteomes" id="UP000001420"/>
    </source>
</evidence>
<dbReference type="KEGG" id="pma:Pro_1087"/>
<dbReference type="EnsemblBacteria" id="AAQ00132">
    <property type="protein sequence ID" value="AAQ00132"/>
    <property type="gene ID" value="Pro_1087"/>
</dbReference>
<dbReference type="EMBL" id="AE017126">
    <property type="protein sequence ID" value="AAQ00132.1"/>
    <property type="molecule type" value="Genomic_DNA"/>
</dbReference>
<accession>Q7VBK5</accession>
<dbReference type="AlphaFoldDB" id="Q7VBK5"/>
<dbReference type="eggNOG" id="ENOG5033Q73">
    <property type="taxonomic scope" value="Bacteria"/>
</dbReference>
<dbReference type="Proteomes" id="UP000001420">
    <property type="component" value="Chromosome"/>
</dbReference>
<dbReference type="Gene3D" id="1.25.40.10">
    <property type="entry name" value="Tetratricopeptide repeat domain"/>
    <property type="match status" value="1"/>
</dbReference>
<dbReference type="STRING" id="167539.Pro_1087"/>
<organism evidence="1 2">
    <name type="scientific">Prochlorococcus marinus (strain SARG / CCMP1375 / SS120)</name>
    <dbReference type="NCBI Taxonomy" id="167539"/>
    <lineage>
        <taxon>Bacteria</taxon>
        <taxon>Bacillati</taxon>
        <taxon>Cyanobacteriota</taxon>
        <taxon>Cyanophyceae</taxon>
        <taxon>Synechococcales</taxon>
        <taxon>Prochlorococcaceae</taxon>
        <taxon>Prochlorococcus</taxon>
    </lineage>
</organism>
<gene>
    <name evidence="1" type="ordered locus">Pro_1087</name>
</gene>
<reference evidence="1 2" key="1">
    <citation type="journal article" date="2003" name="Proc. Natl. Acad. Sci. U.S.A.">
        <title>Genome sequence of the cyanobacterium Prochlorococcus marinus SS120, a nearly minimal oxyphototrophic genome.</title>
        <authorList>
            <person name="Dufresne A."/>
            <person name="Salanoubat M."/>
            <person name="Partensky F."/>
            <person name="Artiguenave F."/>
            <person name="Axmann I.M."/>
            <person name="Barbe V."/>
            <person name="Duprat S."/>
            <person name="Galperin M.Y."/>
            <person name="Koonin E.V."/>
            <person name="Le Gall F."/>
            <person name="Makarova K.S."/>
            <person name="Ostrowski M."/>
            <person name="Oztas S."/>
            <person name="Robert C."/>
            <person name="Rogozin I.B."/>
            <person name="Scanlan D.J."/>
            <person name="Tandeau de Marsac N."/>
            <person name="Weissenbach J."/>
            <person name="Wincker P."/>
            <person name="Wolf Y.I."/>
            <person name="Hess W.R."/>
        </authorList>
    </citation>
    <scope>NUCLEOTIDE SEQUENCE [LARGE SCALE GENOMIC DNA]</scope>
    <source>
        <strain evidence="2">SARG / CCMP1375 / SS120</strain>
    </source>
</reference>
<dbReference type="InterPro" id="IPR011990">
    <property type="entry name" value="TPR-like_helical_dom_sf"/>
</dbReference>